<organism evidence="1 2">
    <name type="scientific">Flavobacterium xinjiangense</name>
    <dbReference type="NCBI Taxonomy" id="178356"/>
    <lineage>
        <taxon>Bacteria</taxon>
        <taxon>Pseudomonadati</taxon>
        <taxon>Bacteroidota</taxon>
        <taxon>Flavobacteriia</taxon>
        <taxon>Flavobacteriales</taxon>
        <taxon>Flavobacteriaceae</taxon>
        <taxon>Flavobacterium</taxon>
    </lineage>
</organism>
<dbReference type="STRING" id="178356.SAMN05216269_105266"/>
<gene>
    <name evidence="1" type="ORF">SAMN05216269_105266</name>
</gene>
<dbReference type="Proteomes" id="UP000184092">
    <property type="component" value="Unassembled WGS sequence"/>
</dbReference>
<keyword evidence="2" id="KW-1185">Reference proteome</keyword>
<proteinExistence type="predicted"/>
<evidence type="ECO:0000313" key="1">
    <source>
        <dbReference type="EMBL" id="SHM63016.1"/>
    </source>
</evidence>
<evidence type="ECO:0000313" key="2">
    <source>
        <dbReference type="Proteomes" id="UP000184092"/>
    </source>
</evidence>
<dbReference type="EMBL" id="FRCL01000005">
    <property type="protein sequence ID" value="SHM63016.1"/>
    <property type="molecule type" value="Genomic_DNA"/>
</dbReference>
<dbReference type="AlphaFoldDB" id="A0A1M7KCN6"/>
<reference evidence="2" key="1">
    <citation type="submission" date="2016-11" db="EMBL/GenBank/DDBJ databases">
        <authorList>
            <person name="Varghese N."/>
            <person name="Submissions S."/>
        </authorList>
    </citation>
    <scope>NUCLEOTIDE SEQUENCE [LARGE SCALE GENOMIC DNA]</scope>
    <source>
        <strain evidence="2">CGMCC 1.2749</strain>
    </source>
</reference>
<name>A0A1M7KCN6_9FLAO</name>
<accession>A0A1M7KCN6</accession>
<sequence>MKKLIYAYILPVIIDRLAYCQNSIHTDRNGKTKTAILITSSHYI</sequence>
<protein>
    <submittedName>
        <fullName evidence="1">Uncharacterized protein</fullName>
    </submittedName>
</protein>